<evidence type="ECO:0000259" key="2">
    <source>
        <dbReference type="PROSITE" id="PS51782"/>
    </source>
</evidence>
<dbReference type="PANTHER" id="PTHR33734">
    <property type="entry name" value="LYSM DOMAIN-CONTAINING GPI-ANCHORED PROTEIN 2"/>
    <property type="match status" value="1"/>
</dbReference>
<gene>
    <name evidence="3" type="ORF">BAE27_01660</name>
</gene>
<evidence type="ECO:0000313" key="3">
    <source>
        <dbReference type="EMBL" id="OFC38648.1"/>
    </source>
</evidence>
<feature type="domain" description="LysM" evidence="2">
    <location>
        <begin position="100"/>
        <end position="144"/>
    </location>
</feature>
<dbReference type="InterPro" id="IPR036779">
    <property type="entry name" value="LysM_dom_sf"/>
</dbReference>
<accession>A0A1E7YQI2</accession>
<feature type="signal peptide" evidence="1">
    <location>
        <begin position="1"/>
        <end position="20"/>
    </location>
</feature>
<dbReference type="SUPFAM" id="SSF54106">
    <property type="entry name" value="LysM domain"/>
    <property type="match status" value="1"/>
</dbReference>
<evidence type="ECO:0000313" key="4">
    <source>
        <dbReference type="Proteomes" id="UP000175616"/>
    </source>
</evidence>
<dbReference type="AlphaFoldDB" id="A0A1E7YQI2"/>
<dbReference type="CDD" id="cd00118">
    <property type="entry name" value="LysM"/>
    <property type="match status" value="1"/>
</dbReference>
<dbReference type="RefSeq" id="WP_070114501.1">
    <property type="nucleotide sequence ID" value="NZ_LZYE01000027.1"/>
</dbReference>
<dbReference type="Proteomes" id="UP000175616">
    <property type="component" value="Unassembled WGS sequence"/>
</dbReference>
<dbReference type="PROSITE" id="PS51257">
    <property type="entry name" value="PROKAR_LIPOPROTEIN"/>
    <property type="match status" value="1"/>
</dbReference>
<evidence type="ECO:0000256" key="1">
    <source>
        <dbReference type="SAM" id="SignalP"/>
    </source>
</evidence>
<sequence>MRANPRAATVVLVLSGVLLAGCAQMPEGTANSTLAQQNLREASQLLRKQHELDLATDAVANKLDHIQHVINRRIRDHQPLIHRDKMTHSVSVILPDTPCQTQVVHPGDTLSSLAAKYQVTVADLMRWNGITNPNLVRIGQKLQVTACHKKG</sequence>
<reference evidence="3 4" key="1">
    <citation type="submission" date="2016-06" db="EMBL/GenBank/DDBJ databases">
        <title>Gene turnover analysis identifies the evolutionary adaptation of the extremophile Acidithiobacillus caldus.</title>
        <authorList>
            <person name="Zhang X."/>
        </authorList>
    </citation>
    <scope>NUCLEOTIDE SEQUENCE [LARGE SCALE GENOMIC DNA]</scope>
    <source>
        <strain evidence="3 4">DX</strain>
    </source>
</reference>
<keyword evidence="1" id="KW-0732">Signal</keyword>
<name>A0A1E7YQI2_9PROT</name>
<dbReference type="InterPro" id="IPR018392">
    <property type="entry name" value="LysM"/>
</dbReference>
<organism evidence="3 4">
    <name type="scientific">Acidithiobacillus caldus</name>
    <dbReference type="NCBI Taxonomy" id="33059"/>
    <lineage>
        <taxon>Bacteria</taxon>
        <taxon>Pseudomonadati</taxon>
        <taxon>Pseudomonadota</taxon>
        <taxon>Acidithiobacillia</taxon>
        <taxon>Acidithiobacillales</taxon>
        <taxon>Acidithiobacillaceae</taxon>
        <taxon>Acidithiobacillus</taxon>
    </lineage>
</organism>
<dbReference type="PANTHER" id="PTHR33734:SF22">
    <property type="entry name" value="MEMBRANE-BOUND LYTIC MUREIN TRANSGLYCOSYLASE D"/>
    <property type="match status" value="1"/>
</dbReference>
<dbReference type="SMART" id="SM00257">
    <property type="entry name" value="LysM"/>
    <property type="match status" value="1"/>
</dbReference>
<dbReference type="EMBL" id="LZYE01000027">
    <property type="protein sequence ID" value="OFC38648.1"/>
    <property type="molecule type" value="Genomic_DNA"/>
</dbReference>
<feature type="chain" id="PRO_5009209100" description="LysM domain-containing protein" evidence="1">
    <location>
        <begin position="21"/>
        <end position="151"/>
    </location>
</feature>
<proteinExistence type="predicted"/>
<dbReference type="Pfam" id="PF01476">
    <property type="entry name" value="LysM"/>
    <property type="match status" value="1"/>
</dbReference>
<dbReference type="Gene3D" id="3.10.350.10">
    <property type="entry name" value="LysM domain"/>
    <property type="match status" value="1"/>
</dbReference>
<dbReference type="PROSITE" id="PS51782">
    <property type="entry name" value="LYSM"/>
    <property type="match status" value="1"/>
</dbReference>
<protein>
    <recommendedName>
        <fullName evidence="2">LysM domain-containing protein</fullName>
    </recommendedName>
</protein>
<comment type="caution">
    <text evidence="3">The sequence shown here is derived from an EMBL/GenBank/DDBJ whole genome shotgun (WGS) entry which is preliminary data.</text>
</comment>